<proteinExistence type="predicted"/>
<protein>
    <submittedName>
        <fullName evidence="2">CIC11C00000001138</fullName>
    </submittedName>
</protein>
<name>A0A1L0C5A3_9ASCO</name>
<evidence type="ECO:0000313" key="2">
    <source>
        <dbReference type="EMBL" id="SGZ57994.1"/>
    </source>
</evidence>
<dbReference type="AlphaFoldDB" id="A0A1L0C5A3"/>
<dbReference type="Proteomes" id="UP000182334">
    <property type="component" value="Chromosome VII"/>
</dbReference>
<dbReference type="STRING" id="45354.A0A1L0C5A3"/>
<keyword evidence="1" id="KW-0732">Signal</keyword>
<sequence>MKFSHIAAIAQLVALGMAAEQSEVNFLTALVSDFNEHKTEYVSFIKTATGYPADLTHLAIEIRTYTDDSYTTLLDGDNINVESLMSYATNLPWYSRVAAAAGISAASGSASTTSSGSTSTSLGSGANKYIAPAGALLGGAALLLL</sequence>
<dbReference type="OrthoDB" id="4069694at2759"/>
<gene>
    <name evidence="2" type="ORF">SAMEA4029010_CIC11G00000001138</name>
</gene>
<accession>A0A1L0C5A3</accession>
<keyword evidence="3" id="KW-1185">Reference proteome</keyword>
<reference evidence="2 3" key="1">
    <citation type="submission" date="2016-10" db="EMBL/GenBank/DDBJ databases">
        <authorList>
            <person name="de Groot N.N."/>
        </authorList>
    </citation>
    <scope>NUCLEOTIDE SEQUENCE [LARGE SCALE GENOMIC DNA]</scope>
    <source>
        <strain evidence="2 3">CBS 141442</strain>
    </source>
</reference>
<organism evidence="2 3">
    <name type="scientific">Sungouiella intermedia</name>
    <dbReference type="NCBI Taxonomy" id="45354"/>
    <lineage>
        <taxon>Eukaryota</taxon>
        <taxon>Fungi</taxon>
        <taxon>Dikarya</taxon>
        <taxon>Ascomycota</taxon>
        <taxon>Saccharomycotina</taxon>
        <taxon>Pichiomycetes</taxon>
        <taxon>Metschnikowiaceae</taxon>
        <taxon>Sungouiella</taxon>
    </lineage>
</organism>
<feature type="signal peptide" evidence="1">
    <location>
        <begin position="1"/>
        <end position="18"/>
    </location>
</feature>
<evidence type="ECO:0000313" key="3">
    <source>
        <dbReference type="Proteomes" id="UP000182334"/>
    </source>
</evidence>
<feature type="chain" id="PRO_5012724377" evidence="1">
    <location>
        <begin position="19"/>
        <end position="145"/>
    </location>
</feature>
<dbReference type="InterPro" id="IPR000992">
    <property type="entry name" value="SRP1_TIP1"/>
</dbReference>
<evidence type="ECO:0000256" key="1">
    <source>
        <dbReference type="SAM" id="SignalP"/>
    </source>
</evidence>
<dbReference type="EMBL" id="LT635762">
    <property type="protein sequence ID" value="SGZ57994.1"/>
    <property type="molecule type" value="Genomic_DNA"/>
</dbReference>
<dbReference type="Pfam" id="PF00660">
    <property type="entry name" value="SRP1_TIP1"/>
    <property type="match status" value="1"/>
</dbReference>